<dbReference type="InterPro" id="IPR012495">
    <property type="entry name" value="TadE-like_dom"/>
</dbReference>
<keyword evidence="1" id="KW-1133">Transmembrane helix</keyword>
<dbReference type="AlphaFoldDB" id="A0A918R6A2"/>
<gene>
    <name evidence="3" type="ORF">GCM10011617_04660</name>
</gene>
<feature type="transmembrane region" description="Helical" evidence="1">
    <location>
        <begin position="12"/>
        <end position="32"/>
    </location>
</feature>
<proteinExistence type="predicted"/>
<keyword evidence="1" id="KW-0812">Transmembrane</keyword>
<feature type="domain" description="TadE-like" evidence="2">
    <location>
        <begin position="11"/>
        <end position="53"/>
    </location>
</feature>
<sequence length="166" mass="17585">MIRRQLANRSGAAAAELAMLLPLMILLLFGGFEGGHFIWTQHKLVEAVRNGARYAGRLEVTEVCDGATSIIPPARIAEIKLLTRTGQLDDSAMHPLVPGWGDDAVFVSVDCNAFVDTGIYRELDAAGPVATVAARGVPYPSLFGGLGIFDPGIRMNARASAPVIGL</sequence>
<reference evidence="3" key="1">
    <citation type="journal article" date="2014" name="Int. J. Syst. Evol. Microbiol.">
        <title>Complete genome sequence of Corynebacterium casei LMG S-19264T (=DSM 44701T), isolated from a smear-ripened cheese.</title>
        <authorList>
            <consortium name="US DOE Joint Genome Institute (JGI-PGF)"/>
            <person name="Walter F."/>
            <person name="Albersmeier A."/>
            <person name="Kalinowski J."/>
            <person name="Ruckert C."/>
        </authorList>
    </citation>
    <scope>NUCLEOTIDE SEQUENCE</scope>
    <source>
        <strain evidence="3">KCTC 32422</strain>
    </source>
</reference>
<name>A0A918R6A2_9SPHN</name>
<evidence type="ECO:0000256" key="1">
    <source>
        <dbReference type="SAM" id="Phobius"/>
    </source>
</evidence>
<evidence type="ECO:0000313" key="4">
    <source>
        <dbReference type="Proteomes" id="UP000634139"/>
    </source>
</evidence>
<comment type="caution">
    <text evidence="3">The sequence shown here is derived from an EMBL/GenBank/DDBJ whole genome shotgun (WGS) entry which is preliminary data.</text>
</comment>
<reference evidence="3" key="2">
    <citation type="submission" date="2020-09" db="EMBL/GenBank/DDBJ databases">
        <authorList>
            <person name="Sun Q."/>
            <person name="Kim S."/>
        </authorList>
    </citation>
    <scope>NUCLEOTIDE SEQUENCE</scope>
    <source>
        <strain evidence="3">KCTC 32422</strain>
    </source>
</reference>
<dbReference type="Proteomes" id="UP000634139">
    <property type="component" value="Unassembled WGS sequence"/>
</dbReference>
<keyword evidence="1" id="KW-0472">Membrane</keyword>
<protein>
    <recommendedName>
        <fullName evidence="2">TadE-like domain-containing protein</fullName>
    </recommendedName>
</protein>
<keyword evidence="4" id="KW-1185">Reference proteome</keyword>
<accession>A0A918R6A2</accession>
<organism evidence="3 4">
    <name type="scientific">Novosphingobium arvoryzae</name>
    <dbReference type="NCBI Taxonomy" id="1256514"/>
    <lineage>
        <taxon>Bacteria</taxon>
        <taxon>Pseudomonadati</taxon>
        <taxon>Pseudomonadota</taxon>
        <taxon>Alphaproteobacteria</taxon>
        <taxon>Sphingomonadales</taxon>
        <taxon>Sphingomonadaceae</taxon>
        <taxon>Novosphingobium</taxon>
    </lineage>
</organism>
<evidence type="ECO:0000313" key="3">
    <source>
        <dbReference type="EMBL" id="GGZ88777.1"/>
    </source>
</evidence>
<dbReference type="Pfam" id="PF07811">
    <property type="entry name" value="TadE"/>
    <property type="match status" value="1"/>
</dbReference>
<dbReference type="EMBL" id="BMZD01000001">
    <property type="protein sequence ID" value="GGZ88777.1"/>
    <property type="molecule type" value="Genomic_DNA"/>
</dbReference>
<evidence type="ECO:0000259" key="2">
    <source>
        <dbReference type="Pfam" id="PF07811"/>
    </source>
</evidence>